<dbReference type="GO" id="GO:0006401">
    <property type="term" value="P:RNA catabolic process"/>
    <property type="evidence" value="ECO:0007669"/>
    <property type="project" value="TreeGrafter"/>
</dbReference>
<keyword evidence="10" id="KW-1185">Reference proteome</keyword>
<proteinExistence type="predicted"/>
<name>A0A9P8CIS8_9HELO</name>
<feature type="compositionally biased region" description="Basic and acidic residues" evidence="6">
    <location>
        <begin position="404"/>
        <end position="420"/>
    </location>
</feature>
<evidence type="ECO:0000256" key="6">
    <source>
        <dbReference type="SAM" id="MobiDB-lite"/>
    </source>
</evidence>
<protein>
    <recommendedName>
        <fullName evidence="2">Ribonuclease H2 subunit B</fullName>
    </recommendedName>
    <alternativeName>
        <fullName evidence="5">Ribonuclease HI subunit B</fullName>
    </alternativeName>
</protein>
<dbReference type="PANTHER" id="PTHR13383:SF11">
    <property type="entry name" value="RIBONUCLEASE H2 SUBUNIT B"/>
    <property type="match status" value="1"/>
</dbReference>
<evidence type="ECO:0000256" key="3">
    <source>
        <dbReference type="ARBA" id="ARBA00023242"/>
    </source>
</evidence>
<gene>
    <name evidence="9" type="ORF">BJ878DRAFT_486936</name>
</gene>
<comment type="caution">
    <text evidence="9">The sequence shown here is derived from an EMBL/GenBank/DDBJ whole genome shotgun (WGS) entry which is preliminary data.</text>
</comment>
<evidence type="ECO:0000313" key="9">
    <source>
        <dbReference type="EMBL" id="KAG9248714.1"/>
    </source>
</evidence>
<evidence type="ECO:0000256" key="2">
    <source>
        <dbReference type="ARBA" id="ARBA00019062"/>
    </source>
</evidence>
<feature type="domain" description="Rnh202 triple barrel" evidence="8">
    <location>
        <begin position="53"/>
        <end position="138"/>
    </location>
</feature>
<evidence type="ECO:0000256" key="1">
    <source>
        <dbReference type="ARBA" id="ARBA00004123"/>
    </source>
</evidence>
<dbReference type="OrthoDB" id="29098at2759"/>
<dbReference type="Pfam" id="PF17745">
    <property type="entry name" value="Ydr279_N"/>
    <property type="match status" value="1"/>
</dbReference>
<dbReference type="PANTHER" id="PTHR13383">
    <property type="entry name" value="RIBONUCLEASE H2 SUBUNIT B"/>
    <property type="match status" value="1"/>
</dbReference>
<reference evidence="9" key="1">
    <citation type="journal article" date="2021" name="IMA Fungus">
        <title>Genomic characterization of three marine fungi, including Emericellopsis atlantica sp. nov. with signatures of a generalist lifestyle and marine biomass degradation.</title>
        <authorList>
            <person name="Hagestad O.C."/>
            <person name="Hou L."/>
            <person name="Andersen J.H."/>
            <person name="Hansen E.H."/>
            <person name="Altermark B."/>
            <person name="Li C."/>
            <person name="Kuhnert E."/>
            <person name="Cox R.J."/>
            <person name="Crous P.W."/>
            <person name="Spatafora J.W."/>
            <person name="Lail K."/>
            <person name="Amirebrahimi M."/>
            <person name="Lipzen A."/>
            <person name="Pangilinan J."/>
            <person name="Andreopoulos W."/>
            <person name="Hayes R.D."/>
            <person name="Ng V."/>
            <person name="Grigoriev I.V."/>
            <person name="Jackson S.A."/>
            <person name="Sutton T.D.S."/>
            <person name="Dobson A.D.W."/>
            <person name="Rama T."/>
        </authorList>
    </citation>
    <scope>NUCLEOTIDE SEQUENCE</scope>
    <source>
        <strain evidence="9">TRa3180A</strain>
    </source>
</reference>
<feature type="compositionally biased region" description="Low complexity" evidence="6">
    <location>
        <begin position="292"/>
        <end position="307"/>
    </location>
</feature>
<dbReference type="EMBL" id="MU253744">
    <property type="protein sequence ID" value="KAG9248714.1"/>
    <property type="molecule type" value="Genomic_DNA"/>
</dbReference>
<evidence type="ECO:0000313" key="10">
    <source>
        <dbReference type="Proteomes" id="UP000887226"/>
    </source>
</evidence>
<dbReference type="CDD" id="cd09270">
    <property type="entry name" value="RNase_H2-B"/>
    <property type="match status" value="1"/>
</dbReference>
<dbReference type="GO" id="GO:0005654">
    <property type="term" value="C:nucleoplasm"/>
    <property type="evidence" value="ECO:0007669"/>
    <property type="project" value="TreeGrafter"/>
</dbReference>
<feature type="region of interest" description="Disordered" evidence="6">
    <location>
        <begin position="257"/>
        <end position="322"/>
    </location>
</feature>
<feature type="compositionally biased region" description="Basic and acidic residues" evidence="6">
    <location>
        <begin position="257"/>
        <end position="268"/>
    </location>
</feature>
<dbReference type="GO" id="GO:0032299">
    <property type="term" value="C:ribonuclease H2 complex"/>
    <property type="evidence" value="ECO:0007669"/>
    <property type="project" value="InterPro"/>
</dbReference>
<feature type="region of interest" description="Disordered" evidence="6">
    <location>
        <begin position="403"/>
        <end position="425"/>
    </location>
</feature>
<feature type="region of interest" description="Disordered" evidence="6">
    <location>
        <begin position="1"/>
        <end position="29"/>
    </location>
</feature>
<evidence type="ECO:0000259" key="8">
    <source>
        <dbReference type="Pfam" id="PF17745"/>
    </source>
</evidence>
<feature type="compositionally biased region" description="Polar residues" evidence="6">
    <location>
        <begin position="271"/>
        <end position="288"/>
    </location>
</feature>
<organism evidence="9 10">
    <name type="scientific">Calycina marina</name>
    <dbReference type="NCBI Taxonomy" id="1763456"/>
    <lineage>
        <taxon>Eukaryota</taxon>
        <taxon>Fungi</taxon>
        <taxon>Dikarya</taxon>
        <taxon>Ascomycota</taxon>
        <taxon>Pezizomycotina</taxon>
        <taxon>Leotiomycetes</taxon>
        <taxon>Helotiales</taxon>
        <taxon>Pezizellaceae</taxon>
        <taxon>Calycina</taxon>
    </lineage>
</organism>
<dbReference type="Proteomes" id="UP000887226">
    <property type="component" value="Unassembled WGS sequence"/>
</dbReference>
<dbReference type="Gene3D" id="1.10.20.120">
    <property type="match status" value="1"/>
</dbReference>
<dbReference type="InterPro" id="IPR040456">
    <property type="entry name" value="RNase_H2_suB"/>
</dbReference>
<dbReference type="AlphaFoldDB" id="A0A9P8CIS8"/>
<evidence type="ECO:0000256" key="4">
    <source>
        <dbReference type="ARBA" id="ARBA00024778"/>
    </source>
</evidence>
<feature type="domain" description="Ribonuclease H2 subunit B wHTH" evidence="7">
    <location>
        <begin position="141"/>
        <end position="352"/>
    </location>
</feature>
<keyword evidence="3" id="KW-0539">Nucleus</keyword>
<evidence type="ECO:0000259" key="7">
    <source>
        <dbReference type="Pfam" id="PF09468"/>
    </source>
</evidence>
<dbReference type="InterPro" id="IPR041195">
    <property type="entry name" value="Rnh202_N"/>
</dbReference>
<dbReference type="InterPro" id="IPR019024">
    <property type="entry name" value="RNase_H2_suB_wHTH"/>
</dbReference>
<comment type="function">
    <text evidence="4">Non catalytic subunit of RNase H2, an endonuclease that specifically degrades the RNA of RNA:DNA hybrids. Participates in DNA replication, possibly by mediating the removal of lagging-strand Okazaki fragment RNA primers during DNA replication. Mediates the excision of single ribonucleotides from DNA:RNA duplexes.</text>
</comment>
<comment type="subcellular location">
    <subcellularLocation>
        <location evidence="1">Nucleus</location>
    </subcellularLocation>
</comment>
<accession>A0A9P8CIS8</accession>
<sequence length="450" mass="50320">MRTRNAATEVPRKGTDKRTRAKITTKASESEAAELVSKIQLGPESSNPPLLFILPEDASPEARVISLENPRYSTEDRYFVCPDKGIYEFTKVAAPKTTPRSWLLAPATGDNLESDKKTHNEDGFVMRDANLFISTPIDPLFLLLTVLNPLSKASEASKKLFLSGDDYLDKLGEASPHLSVMLRSPVLRKKFEDRMKVACETVEAGDETMYRWSEEKLLQELLRKAKKMIEKGLPASMEEKLIKKPLEVPILSVKREDSSLSESAKDGEATQADSIDLSDTQSTTNSAAESLPTPFSETSTATTSFSELENGDMSTPKAKTSAPDGVTELLRLRTAFLFISSNYIPLYISTPLKKALCSPESPVDFKPLDTYLEHLAKLRQDALALRSLGDYSRKRDIDDDDETIEHRAEKKRKREEEDKRKKAGVSVGLRKLQKVNTTGMKKMSDFFKKK</sequence>
<evidence type="ECO:0000256" key="5">
    <source>
        <dbReference type="ARBA" id="ARBA00033464"/>
    </source>
</evidence>
<dbReference type="Pfam" id="PF09468">
    <property type="entry name" value="RNase_H2-Ydr279"/>
    <property type="match status" value="1"/>
</dbReference>